<feature type="region of interest" description="Disordered" evidence="1">
    <location>
        <begin position="1"/>
        <end position="23"/>
    </location>
</feature>
<dbReference type="InterPro" id="IPR029058">
    <property type="entry name" value="AB_hydrolase_fold"/>
</dbReference>
<dbReference type="InterPro" id="IPR050266">
    <property type="entry name" value="AB_hydrolase_sf"/>
</dbReference>
<name>A0A2S2CM67_9PROT</name>
<dbReference type="Proteomes" id="UP000245629">
    <property type="component" value="Chromosome 1"/>
</dbReference>
<dbReference type="Gene3D" id="3.40.50.1820">
    <property type="entry name" value="alpha/beta hydrolase"/>
    <property type="match status" value="1"/>
</dbReference>
<keyword evidence="3" id="KW-0378">Hydrolase</keyword>
<evidence type="ECO:0000313" key="4">
    <source>
        <dbReference type="Proteomes" id="UP000245629"/>
    </source>
</evidence>
<protein>
    <submittedName>
        <fullName evidence="3">Alpha/beta hydrolase</fullName>
    </submittedName>
</protein>
<dbReference type="Pfam" id="PF00561">
    <property type="entry name" value="Abhydrolase_1"/>
    <property type="match status" value="1"/>
</dbReference>
<dbReference type="GO" id="GO:0016020">
    <property type="term" value="C:membrane"/>
    <property type="evidence" value="ECO:0007669"/>
    <property type="project" value="TreeGrafter"/>
</dbReference>
<dbReference type="OrthoDB" id="9815441at2"/>
<dbReference type="KEGG" id="azz:DEW08_05005"/>
<feature type="domain" description="AB hydrolase-1" evidence="2">
    <location>
        <begin position="95"/>
        <end position="330"/>
    </location>
</feature>
<proteinExistence type="predicted"/>
<evidence type="ECO:0000259" key="2">
    <source>
        <dbReference type="Pfam" id="PF00561"/>
    </source>
</evidence>
<dbReference type="SUPFAM" id="SSF53474">
    <property type="entry name" value="alpha/beta-Hydrolases"/>
    <property type="match status" value="1"/>
</dbReference>
<dbReference type="PRINTS" id="PR00111">
    <property type="entry name" value="ABHYDROLASE"/>
</dbReference>
<dbReference type="AlphaFoldDB" id="A0A2S2CM67"/>
<dbReference type="PANTHER" id="PTHR43798">
    <property type="entry name" value="MONOACYLGLYCEROL LIPASE"/>
    <property type="match status" value="1"/>
</dbReference>
<dbReference type="GO" id="GO:0016787">
    <property type="term" value="F:hydrolase activity"/>
    <property type="evidence" value="ECO:0007669"/>
    <property type="project" value="UniProtKB-KW"/>
</dbReference>
<evidence type="ECO:0000313" key="3">
    <source>
        <dbReference type="EMBL" id="AWK85608.1"/>
    </source>
</evidence>
<reference evidence="4" key="1">
    <citation type="submission" date="2018-05" db="EMBL/GenBank/DDBJ databases">
        <title>Azospirillum thermophila sp. nov., a novel isolated from hot spring.</title>
        <authorList>
            <person name="Zhao Z."/>
        </authorList>
    </citation>
    <scope>NUCLEOTIDE SEQUENCE [LARGE SCALE GENOMIC DNA]</scope>
    <source>
        <strain evidence="4">CFH 70021</strain>
    </source>
</reference>
<keyword evidence="4" id="KW-1185">Reference proteome</keyword>
<sequence>MRPTGDPIGERSSRGRCCGAEPGHRARCEPDGEHPLRTGLAFAAGLIGGLWLDTARRTHEQPRTYPPRGRFVDAAGVRLHAYDRGGDDPAKRPAVLIHGAGITADDWDFSGILNRAAADRRCVAFDRPGQGHSAQPPGAYDPASQARILRDGARALGLERPILVGQSLGGAVALAWALQYPEEVAGVVFIAGFAYPTPRADLIPFMGPAVPVLGPAMSRTVLPPLDRLILPALIARIFQPDPVPESYRDIPVDVILHPTRLQAGAAQLGALIPAMAEQAPRYPDLRVPLTIIAGTDDRILTPRDHSIRLHREVPGSTLHLLSGHGHMVHHMRPDMVLDAIERLDRTAHAESGMPLQAT</sequence>
<dbReference type="PANTHER" id="PTHR43798:SF33">
    <property type="entry name" value="HYDROLASE, PUTATIVE (AFU_ORTHOLOGUE AFUA_2G14860)-RELATED"/>
    <property type="match status" value="1"/>
</dbReference>
<dbReference type="EMBL" id="CP029352">
    <property type="protein sequence ID" value="AWK85608.1"/>
    <property type="molecule type" value="Genomic_DNA"/>
</dbReference>
<organism evidence="3 4">
    <name type="scientific">Azospirillum thermophilum</name>
    <dbReference type="NCBI Taxonomy" id="2202148"/>
    <lineage>
        <taxon>Bacteria</taxon>
        <taxon>Pseudomonadati</taxon>
        <taxon>Pseudomonadota</taxon>
        <taxon>Alphaproteobacteria</taxon>
        <taxon>Rhodospirillales</taxon>
        <taxon>Azospirillaceae</taxon>
        <taxon>Azospirillum</taxon>
    </lineage>
</organism>
<accession>A0A2S2CM67</accession>
<evidence type="ECO:0000256" key="1">
    <source>
        <dbReference type="SAM" id="MobiDB-lite"/>
    </source>
</evidence>
<dbReference type="InterPro" id="IPR000073">
    <property type="entry name" value="AB_hydrolase_1"/>
</dbReference>
<gene>
    <name evidence="3" type="ORF">DEW08_05005</name>
</gene>